<protein>
    <submittedName>
        <fullName evidence="1">Uncharacterized protein</fullName>
    </submittedName>
</protein>
<reference evidence="1 2" key="1">
    <citation type="journal article" date="2021" name="Hortic Res">
        <title>Chromosome-scale assembly of the Dendrobium chrysotoxum genome enhances the understanding of orchid evolution.</title>
        <authorList>
            <person name="Zhang Y."/>
            <person name="Zhang G.Q."/>
            <person name="Zhang D."/>
            <person name="Liu X.D."/>
            <person name="Xu X.Y."/>
            <person name="Sun W.H."/>
            <person name="Yu X."/>
            <person name="Zhu X."/>
            <person name="Wang Z.W."/>
            <person name="Zhao X."/>
            <person name="Zhong W.Y."/>
            <person name="Chen H."/>
            <person name="Yin W.L."/>
            <person name="Huang T."/>
            <person name="Niu S.C."/>
            <person name="Liu Z.J."/>
        </authorList>
    </citation>
    <scope>NUCLEOTIDE SEQUENCE [LARGE SCALE GENOMIC DNA]</scope>
    <source>
        <strain evidence="1">Lindl</strain>
    </source>
</reference>
<proteinExistence type="predicted"/>
<comment type="caution">
    <text evidence="1">The sequence shown here is derived from an EMBL/GenBank/DDBJ whole genome shotgun (WGS) entry which is preliminary data.</text>
</comment>
<evidence type="ECO:0000313" key="1">
    <source>
        <dbReference type="EMBL" id="KAH0465123.1"/>
    </source>
</evidence>
<dbReference type="EMBL" id="JAGFBR010000006">
    <property type="protein sequence ID" value="KAH0465123.1"/>
    <property type="molecule type" value="Genomic_DNA"/>
</dbReference>
<keyword evidence="2" id="KW-1185">Reference proteome</keyword>
<dbReference type="Proteomes" id="UP000775213">
    <property type="component" value="Unassembled WGS sequence"/>
</dbReference>
<evidence type="ECO:0000313" key="2">
    <source>
        <dbReference type="Proteomes" id="UP000775213"/>
    </source>
</evidence>
<organism evidence="1 2">
    <name type="scientific">Dendrobium chrysotoxum</name>
    <name type="common">Orchid</name>
    <dbReference type="NCBI Taxonomy" id="161865"/>
    <lineage>
        <taxon>Eukaryota</taxon>
        <taxon>Viridiplantae</taxon>
        <taxon>Streptophyta</taxon>
        <taxon>Embryophyta</taxon>
        <taxon>Tracheophyta</taxon>
        <taxon>Spermatophyta</taxon>
        <taxon>Magnoliopsida</taxon>
        <taxon>Liliopsida</taxon>
        <taxon>Asparagales</taxon>
        <taxon>Orchidaceae</taxon>
        <taxon>Epidendroideae</taxon>
        <taxon>Malaxideae</taxon>
        <taxon>Dendrobiinae</taxon>
        <taxon>Dendrobium</taxon>
    </lineage>
</organism>
<name>A0AAV7HCE4_DENCH</name>
<sequence>MILYPIRWRAEVETPCRLQNLPESKWFGPTSPRPLDRRRMQWKRTFYNGLWLAFEWRWR</sequence>
<gene>
    <name evidence="1" type="ORF">IEQ34_005226</name>
</gene>
<accession>A0AAV7HCE4</accession>
<dbReference type="AlphaFoldDB" id="A0AAV7HCE4"/>